<dbReference type="Proteomes" id="UP000630923">
    <property type="component" value="Unassembled WGS sequence"/>
</dbReference>
<evidence type="ECO:0000256" key="1">
    <source>
        <dbReference type="SAM" id="SignalP"/>
    </source>
</evidence>
<feature type="signal peptide" evidence="1">
    <location>
        <begin position="1"/>
        <end position="20"/>
    </location>
</feature>
<dbReference type="InterPro" id="IPR001466">
    <property type="entry name" value="Beta-lactam-related"/>
</dbReference>
<name>A0A919AQ79_9PROT</name>
<evidence type="ECO:0000313" key="3">
    <source>
        <dbReference type="EMBL" id="GHF20175.1"/>
    </source>
</evidence>
<dbReference type="PANTHER" id="PTHR43283:SF7">
    <property type="entry name" value="BETA-LACTAMASE-RELATED DOMAIN-CONTAINING PROTEIN"/>
    <property type="match status" value="1"/>
</dbReference>
<dbReference type="InterPro" id="IPR012338">
    <property type="entry name" value="Beta-lactam/transpept-like"/>
</dbReference>
<comment type="caution">
    <text evidence="3">The sequence shown here is derived from an EMBL/GenBank/DDBJ whole genome shotgun (WGS) entry which is preliminary data.</text>
</comment>
<dbReference type="Pfam" id="PF00144">
    <property type="entry name" value="Beta-lactamase"/>
    <property type="match status" value="1"/>
</dbReference>
<reference evidence="3" key="2">
    <citation type="submission" date="2020-09" db="EMBL/GenBank/DDBJ databases">
        <authorList>
            <person name="Sun Q."/>
            <person name="Kim S."/>
        </authorList>
    </citation>
    <scope>NUCLEOTIDE SEQUENCE</scope>
    <source>
        <strain evidence="3">KCTC 42590</strain>
    </source>
</reference>
<protein>
    <submittedName>
        <fullName evidence="3">Penicillin-binding protein</fullName>
    </submittedName>
</protein>
<reference evidence="3" key="1">
    <citation type="journal article" date="2014" name="Int. J. Syst. Evol. Microbiol.">
        <title>Complete genome sequence of Corynebacterium casei LMG S-19264T (=DSM 44701T), isolated from a smear-ripened cheese.</title>
        <authorList>
            <consortium name="US DOE Joint Genome Institute (JGI-PGF)"/>
            <person name="Walter F."/>
            <person name="Albersmeier A."/>
            <person name="Kalinowski J."/>
            <person name="Ruckert C."/>
        </authorList>
    </citation>
    <scope>NUCLEOTIDE SEQUENCE</scope>
    <source>
        <strain evidence="3">KCTC 42590</strain>
    </source>
</reference>
<dbReference type="PANTHER" id="PTHR43283">
    <property type="entry name" value="BETA-LACTAMASE-RELATED"/>
    <property type="match status" value="1"/>
</dbReference>
<dbReference type="AlphaFoldDB" id="A0A919AQ79"/>
<accession>A0A919AQ79</accession>
<sequence length="345" mass="38395">MSRYLLSLVFLAGVLSGPGAGTEDDQTVSPINSVVSKLERGDYEGVNGMMITHGGRTWVAYSPKGNPVRKQDIRSATKSITAILVGELLEDKRLKSVKVRVADILPEEFAHMEKDDPRRSIQVRDLLTMQSGLACDDWVPSSVGQEDKMYKTNDWAAFILSQPVAYERGQHFSYCTGGVVLLGRLLEKLSGQPVPEFARERLFAPLGINGEKWDKTPKGFTDTGGHLRITLADLHKIGLLVQQGGVWEGVQLIEPDWLSEMTSKHASVPGRRETYGYLWWRMMFPAGEGKEVLALYAHGNGGNFTFFFPDLDLVATFTATNYGSRKQFIPMRILMQEILPALTAR</sequence>
<proteinExistence type="predicted"/>
<feature type="chain" id="PRO_5036689450" evidence="1">
    <location>
        <begin position="21"/>
        <end position="345"/>
    </location>
</feature>
<organism evidence="3 4">
    <name type="scientific">Kordiimonas sediminis</name>
    <dbReference type="NCBI Taxonomy" id="1735581"/>
    <lineage>
        <taxon>Bacteria</taxon>
        <taxon>Pseudomonadati</taxon>
        <taxon>Pseudomonadota</taxon>
        <taxon>Alphaproteobacteria</taxon>
        <taxon>Kordiimonadales</taxon>
        <taxon>Kordiimonadaceae</taxon>
        <taxon>Kordiimonas</taxon>
    </lineage>
</organism>
<dbReference type="EMBL" id="BNCI01000001">
    <property type="protein sequence ID" value="GHF20175.1"/>
    <property type="molecule type" value="Genomic_DNA"/>
</dbReference>
<dbReference type="InterPro" id="IPR050789">
    <property type="entry name" value="Diverse_Enzym_Activities"/>
</dbReference>
<dbReference type="RefSeq" id="WP_191251160.1">
    <property type="nucleotide sequence ID" value="NZ_BNCI01000001.1"/>
</dbReference>
<dbReference type="Gene3D" id="3.40.710.10">
    <property type="entry name" value="DD-peptidase/beta-lactamase superfamily"/>
    <property type="match status" value="1"/>
</dbReference>
<feature type="domain" description="Beta-lactamase-related" evidence="2">
    <location>
        <begin position="49"/>
        <end position="326"/>
    </location>
</feature>
<keyword evidence="1" id="KW-0732">Signal</keyword>
<gene>
    <name evidence="3" type="ORF">GCM10017044_13710</name>
</gene>
<evidence type="ECO:0000259" key="2">
    <source>
        <dbReference type="Pfam" id="PF00144"/>
    </source>
</evidence>
<keyword evidence="4" id="KW-1185">Reference proteome</keyword>
<dbReference type="SUPFAM" id="SSF56601">
    <property type="entry name" value="beta-lactamase/transpeptidase-like"/>
    <property type="match status" value="1"/>
</dbReference>
<evidence type="ECO:0000313" key="4">
    <source>
        <dbReference type="Proteomes" id="UP000630923"/>
    </source>
</evidence>